<dbReference type="EMBL" id="MU004239">
    <property type="protein sequence ID" value="KAF2666328.1"/>
    <property type="molecule type" value="Genomic_DNA"/>
</dbReference>
<keyword evidence="1" id="KW-0539">Nucleus</keyword>
<keyword evidence="4" id="KW-1185">Reference proteome</keyword>
<dbReference type="GO" id="GO:0008270">
    <property type="term" value="F:zinc ion binding"/>
    <property type="evidence" value="ECO:0007669"/>
    <property type="project" value="InterPro"/>
</dbReference>
<name>A0A6A6U5C7_9PEZI</name>
<feature type="domain" description="Zn(2)-C6 fungal-type" evidence="2">
    <location>
        <begin position="28"/>
        <end position="56"/>
    </location>
</feature>
<dbReference type="InterPro" id="IPR001138">
    <property type="entry name" value="Zn2Cys6_DnaBD"/>
</dbReference>
<accession>A0A6A6U5C7</accession>
<dbReference type="Gene3D" id="4.10.240.10">
    <property type="entry name" value="Zn(2)-C6 fungal-type DNA-binding domain"/>
    <property type="match status" value="1"/>
</dbReference>
<dbReference type="SUPFAM" id="SSF57701">
    <property type="entry name" value="Zn2/Cys6 DNA-binding domain"/>
    <property type="match status" value="1"/>
</dbReference>
<protein>
    <recommendedName>
        <fullName evidence="2">Zn(2)-C6 fungal-type domain-containing protein</fullName>
    </recommendedName>
</protein>
<organism evidence="3 4">
    <name type="scientific">Microthyrium microscopicum</name>
    <dbReference type="NCBI Taxonomy" id="703497"/>
    <lineage>
        <taxon>Eukaryota</taxon>
        <taxon>Fungi</taxon>
        <taxon>Dikarya</taxon>
        <taxon>Ascomycota</taxon>
        <taxon>Pezizomycotina</taxon>
        <taxon>Dothideomycetes</taxon>
        <taxon>Dothideomycetes incertae sedis</taxon>
        <taxon>Microthyriales</taxon>
        <taxon>Microthyriaceae</taxon>
        <taxon>Microthyrium</taxon>
    </lineage>
</organism>
<dbReference type="OrthoDB" id="5126878at2759"/>
<dbReference type="PROSITE" id="PS50048">
    <property type="entry name" value="ZN2_CY6_FUNGAL_2"/>
    <property type="match status" value="1"/>
</dbReference>
<gene>
    <name evidence="3" type="ORF">BT63DRAFT_416715</name>
</gene>
<dbReference type="InterPro" id="IPR053178">
    <property type="entry name" value="Osmoadaptation_assoc"/>
</dbReference>
<dbReference type="Pfam" id="PF00172">
    <property type="entry name" value="Zn_clus"/>
    <property type="match status" value="1"/>
</dbReference>
<dbReference type="SMART" id="SM00066">
    <property type="entry name" value="GAL4"/>
    <property type="match status" value="1"/>
</dbReference>
<dbReference type="GO" id="GO:0000981">
    <property type="term" value="F:DNA-binding transcription factor activity, RNA polymerase II-specific"/>
    <property type="evidence" value="ECO:0007669"/>
    <property type="project" value="InterPro"/>
</dbReference>
<dbReference type="Proteomes" id="UP000799302">
    <property type="component" value="Unassembled WGS sequence"/>
</dbReference>
<sequence>MALDGSIDIINHPPGSRIMGNTRARSKGCITCVKRRVKCDQGRPTCLRCAKAKFSCQGYKDIVFIDAKQQVLQRLERKAETASKKTTLSNTTGNSNILTVSPPLKKTTGYEYSLSSPYCQVSYLWSPSSSPEMQSDQAISYLLANLDGPMKSICGSLVVPSYRSDALESTIRKECFMALATTLYGLGHQQEAHIHDGRRRYVSALNTVKSTVNSSGATSIIDTLSSVVALCLHEVIAPTDSNEHSWLRHIDGVEQLFSFQGPALRATNPIFRALLEHTRPMMIVAALYARRPSLMACPEWSASVSLTKESTNSPSSALAYLWDSLAQISALYQERDHLGSVPLSEVLPITMSDGNEQRQSWSKAHQTLLQKVTNFRDGMHLSRDLWKLSDPESEFLTTPSTAIPSAYPYPCTTVIHFTSLDFANVFTLYNALIILTNQLIVSIHRLTGTHNDDVSATVSALQEITDATMGIIQSVDYHLPFTESSTTVISGSSGPRNFHLLLPLRVAHRVLLQSECPHDVPKRLWLEDVQASIKSRAGPWMGNDRLFGVNK</sequence>
<evidence type="ECO:0000259" key="2">
    <source>
        <dbReference type="PROSITE" id="PS50048"/>
    </source>
</evidence>
<evidence type="ECO:0000256" key="1">
    <source>
        <dbReference type="ARBA" id="ARBA00023242"/>
    </source>
</evidence>
<dbReference type="InterPro" id="IPR036864">
    <property type="entry name" value="Zn2-C6_fun-type_DNA-bd_sf"/>
</dbReference>
<evidence type="ECO:0000313" key="3">
    <source>
        <dbReference type="EMBL" id="KAF2666328.1"/>
    </source>
</evidence>
<dbReference type="PANTHER" id="PTHR38111">
    <property type="entry name" value="ZN(2)-C6 FUNGAL-TYPE DOMAIN-CONTAINING PROTEIN-RELATED"/>
    <property type="match status" value="1"/>
</dbReference>
<reference evidence="3" key="1">
    <citation type="journal article" date="2020" name="Stud. Mycol.">
        <title>101 Dothideomycetes genomes: a test case for predicting lifestyles and emergence of pathogens.</title>
        <authorList>
            <person name="Haridas S."/>
            <person name="Albert R."/>
            <person name="Binder M."/>
            <person name="Bloem J."/>
            <person name="Labutti K."/>
            <person name="Salamov A."/>
            <person name="Andreopoulos B."/>
            <person name="Baker S."/>
            <person name="Barry K."/>
            <person name="Bills G."/>
            <person name="Bluhm B."/>
            <person name="Cannon C."/>
            <person name="Castanera R."/>
            <person name="Culley D."/>
            <person name="Daum C."/>
            <person name="Ezra D."/>
            <person name="Gonzalez J."/>
            <person name="Henrissat B."/>
            <person name="Kuo A."/>
            <person name="Liang C."/>
            <person name="Lipzen A."/>
            <person name="Lutzoni F."/>
            <person name="Magnuson J."/>
            <person name="Mondo S."/>
            <person name="Nolan M."/>
            <person name="Ohm R."/>
            <person name="Pangilinan J."/>
            <person name="Park H.-J."/>
            <person name="Ramirez L."/>
            <person name="Alfaro M."/>
            <person name="Sun H."/>
            <person name="Tritt A."/>
            <person name="Yoshinaga Y."/>
            <person name="Zwiers L.-H."/>
            <person name="Turgeon B."/>
            <person name="Goodwin S."/>
            <person name="Spatafora J."/>
            <person name="Crous P."/>
            <person name="Grigoriev I."/>
        </authorList>
    </citation>
    <scope>NUCLEOTIDE SEQUENCE</scope>
    <source>
        <strain evidence="3">CBS 115976</strain>
    </source>
</reference>
<dbReference type="PANTHER" id="PTHR38111:SF2">
    <property type="entry name" value="FINGER DOMAIN PROTEIN, PUTATIVE (AFU_ORTHOLOGUE AFUA_1G01560)-RELATED"/>
    <property type="match status" value="1"/>
</dbReference>
<dbReference type="CDD" id="cd00067">
    <property type="entry name" value="GAL4"/>
    <property type="match status" value="1"/>
</dbReference>
<evidence type="ECO:0000313" key="4">
    <source>
        <dbReference type="Proteomes" id="UP000799302"/>
    </source>
</evidence>
<dbReference type="AlphaFoldDB" id="A0A6A6U5C7"/>
<proteinExistence type="predicted"/>